<reference evidence="9" key="1">
    <citation type="submission" date="2022-12" db="EMBL/GenBank/DDBJ databases">
        <title>Chromosome-level genome assembly of the bean flower thrips Megalurothrips usitatus.</title>
        <authorList>
            <person name="Ma L."/>
            <person name="Liu Q."/>
            <person name="Li H."/>
            <person name="Cai W."/>
        </authorList>
    </citation>
    <scope>NUCLEOTIDE SEQUENCE</scope>
    <source>
        <strain evidence="9">Cailab_2022a</strain>
    </source>
</reference>
<evidence type="ECO:0000313" key="10">
    <source>
        <dbReference type="Proteomes" id="UP001075354"/>
    </source>
</evidence>
<dbReference type="GO" id="GO:0003887">
    <property type="term" value="F:DNA-directed DNA polymerase activity"/>
    <property type="evidence" value="ECO:0007669"/>
    <property type="project" value="UniProtKB-KW"/>
</dbReference>
<keyword evidence="10" id="KW-1185">Reference proteome</keyword>
<keyword evidence="3" id="KW-0239">DNA-directed DNA polymerase</keyword>
<proteinExistence type="inferred from homology"/>
<dbReference type="Proteomes" id="UP001075354">
    <property type="component" value="Chromosome 13"/>
</dbReference>
<dbReference type="GO" id="GO:0003682">
    <property type="term" value="F:chromatin binding"/>
    <property type="evidence" value="ECO:0007669"/>
    <property type="project" value="TreeGrafter"/>
</dbReference>
<feature type="region of interest" description="Disordered" evidence="8">
    <location>
        <begin position="1"/>
        <end position="33"/>
    </location>
</feature>
<evidence type="ECO:0000256" key="2">
    <source>
        <dbReference type="ARBA" id="ARBA00012417"/>
    </source>
</evidence>
<evidence type="ECO:0000256" key="5">
    <source>
        <dbReference type="ARBA" id="ARBA00044677"/>
    </source>
</evidence>
<dbReference type="GO" id="GO:0006264">
    <property type="term" value="P:mitochondrial DNA replication"/>
    <property type="evidence" value="ECO:0007669"/>
    <property type="project" value="TreeGrafter"/>
</dbReference>
<sequence length="503" mass="57300">MSSPKSPAIAPSVFYKSPPAAARPAPAGPGRSRAPLDVELPRWLRSLDGPTSRWKVFKKQSDALQFSKDHGEGLMTFAFQEWDGTRRFLSAHPALFWFHDSNHKRPEERRTYEVITEGAVCKLYFDLEFEKEFNGDNDGVAMTNTFIKIVSYFLREEFGIACDRRCVLDLDSTTESKFSRHLLFQLPKTYFRDNYNAGSFVKLVCDKIRMIVHSSTALGELCEKSGVSEADVRNLFVSDKHGVSKIFCDEAVYTKNRHFRVYKSTKWNKNSPLILSLENEYKPVLKGNEELPEMQLFLDSLITYVDITSTEINILEHGSRDQKTYVVKTHLELPECPVVSEEGVISPQPVLDRFILGVVSPGSIRRSTYSPSLNRIVYEISGNRFCHNIGRPHKSNNVYYVVDMKSFVYYQKCHDSDCAGYYSKEKQLPPEIVFFLENEGDAAFESMLHLSDEELQDIWQAVSSAAMESDDTEMGDGSADFPEFGMSDSELLNSSNFMEENCL</sequence>
<protein>
    <recommendedName>
        <fullName evidence="4">DNA-directed primase/polymerase protein</fullName>
        <ecNumber evidence="6">2.7.7.102</ecNumber>
        <ecNumber evidence="2">2.7.7.7</ecNumber>
    </recommendedName>
</protein>
<comment type="similarity">
    <text evidence="1">Belongs to the eukaryotic-type primase small subunit family.</text>
</comment>
<dbReference type="EC" id="2.7.7.7" evidence="2"/>
<dbReference type="PANTHER" id="PTHR31399:SF0">
    <property type="entry name" value="DNA-DIRECTED PRIMASE_POLYMERASE PROTEIN"/>
    <property type="match status" value="1"/>
</dbReference>
<dbReference type="GO" id="GO:0009411">
    <property type="term" value="P:response to UV"/>
    <property type="evidence" value="ECO:0007669"/>
    <property type="project" value="TreeGrafter"/>
</dbReference>
<evidence type="ECO:0000256" key="1">
    <source>
        <dbReference type="ARBA" id="ARBA00009762"/>
    </source>
</evidence>
<evidence type="ECO:0000256" key="7">
    <source>
        <dbReference type="ARBA" id="ARBA00047303"/>
    </source>
</evidence>
<accession>A0AAV7X9S6</accession>
<comment type="caution">
    <text evidence="9">The sequence shown here is derived from an EMBL/GenBank/DDBJ whole genome shotgun (WGS) entry which is preliminary data.</text>
</comment>
<keyword evidence="3" id="KW-0548">Nucleotidyltransferase</keyword>
<organism evidence="9 10">
    <name type="scientific">Megalurothrips usitatus</name>
    <name type="common">bean blossom thrips</name>
    <dbReference type="NCBI Taxonomy" id="439358"/>
    <lineage>
        <taxon>Eukaryota</taxon>
        <taxon>Metazoa</taxon>
        <taxon>Ecdysozoa</taxon>
        <taxon>Arthropoda</taxon>
        <taxon>Hexapoda</taxon>
        <taxon>Insecta</taxon>
        <taxon>Pterygota</taxon>
        <taxon>Neoptera</taxon>
        <taxon>Paraneoptera</taxon>
        <taxon>Thysanoptera</taxon>
        <taxon>Terebrantia</taxon>
        <taxon>Thripoidea</taxon>
        <taxon>Thripidae</taxon>
        <taxon>Megalurothrips</taxon>
    </lineage>
</organism>
<dbReference type="EMBL" id="JAPTSV010000013">
    <property type="protein sequence ID" value="KAJ1521277.1"/>
    <property type="molecule type" value="Genomic_DNA"/>
</dbReference>
<dbReference type="EC" id="2.7.7.102" evidence="6"/>
<dbReference type="GO" id="GO:0031297">
    <property type="term" value="P:replication fork processing"/>
    <property type="evidence" value="ECO:0007669"/>
    <property type="project" value="TreeGrafter"/>
</dbReference>
<name>A0AAV7X9S6_9NEOP</name>
<evidence type="ECO:0000256" key="6">
    <source>
        <dbReference type="ARBA" id="ARBA00044768"/>
    </source>
</evidence>
<comment type="catalytic activity">
    <reaction evidence="7">
        <text>DNA(n) + a 2'-deoxyribonucleoside 5'-triphosphate = DNA(n+1) + diphosphate</text>
        <dbReference type="Rhea" id="RHEA:22508"/>
        <dbReference type="Rhea" id="RHEA-COMP:17339"/>
        <dbReference type="Rhea" id="RHEA-COMP:17340"/>
        <dbReference type="ChEBI" id="CHEBI:33019"/>
        <dbReference type="ChEBI" id="CHEBI:61560"/>
        <dbReference type="ChEBI" id="CHEBI:173112"/>
        <dbReference type="EC" id="2.7.7.7"/>
    </reaction>
    <physiologicalReaction direction="left-to-right" evidence="7">
        <dbReference type="Rhea" id="RHEA:22509"/>
    </physiologicalReaction>
</comment>
<comment type="catalytic activity">
    <reaction evidence="5">
        <text>ssDNA + n NTP = ssDNA/pppN(pN)n-1 hybrid + (n-1) diphosphate.</text>
        <dbReference type="EC" id="2.7.7.102"/>
    </reaction>
</comment>
<feature type="compositionally biased region" description="Low complexity" evidence="8">
    <location>
        <begin position="17"/>
        <end position="33"/>
    </location>
</feature>
<keyword evidence="3" id="KW-0808">Transferase</keyword>
<dbReference type="InterPro" id="IPR044917">
    <property type="entry name" value="PRIMPOL"/>
</dbReference>
<gene>
    <name evidence="9" type="ORF">ONE63_002958</name>
</gene>
<evidence type="ECO:0000313" key="9">
    <source>
        <dbReference type="EMBL" id="KAJ1521277.1"/>
    </source>
</evidence>
<dbReference type="GO" id="GO:0005634">
    <property type="term" value="C:nucleus"/>
    <property type="evidence" value="ECO:0007669"/>
    <property type="project" value="TreeGrafter"/>
</dbReference>
<evidence type="ECO:0000256" key="8">
    <source>
        <dbReference type="SAM" id="MobiDB-lite"/>
    </source>
</evidence>
<evidence type="ECO:0000256" key="4">
    <source>
        <dbReference type="ARBA" id="ARBA00026139"/>
    </source>
</evidence>
<dbReference type="AlphaFoldDB" id="A0AAV7X9S6"/>
<dbReference type="Pfam" id="PF03121">
    <property type="entry name" value="Herpes_UL52"/>
    <property type="match status" value="1"/>
</dbReference>
<dbReference type="GO" id="GO:0005759">
    <property type="term" value="C:mitochondrial matrix"/>
    <property type="evidence" value="ECO:0007669"/>
    <property type="project" value="TreeGrafter"/>
</dbReference>
<evidence type="ECO:0000256" key="3">
    <source>
        <dbReference type="ARBA" id="ARBA00022932"/>
    </source>
</evidence>
<dbReference type="GO" id="GO:0042276">
    <property type="term" value="P:error-prone translesion synthesis"/>
    <property type="evidence" value="ECO:0007669"/>
    <property type="project" value="InterPro"/>
</dbReference>
<dbReference type="PANTHER" id="PTHR31399">
    <property type="entry name" value="DNA-DIRECTED PRIMASE / POLYMERASE PROTEIN"/>
    <property type="match status" value="1"/>
</dbReference>